<reference evidence="2 3" key="1">
    <citation type="submission" date="2024-06" db="EMBL/GenBank/DDBJ databases">
        <title>The Natural Products Discovery Center: Release of the First 8490 Sequenced Strains for Exploring Actinobacteria Biosynthetic Diversity.</title>
        <authorList>
            <person name="Kalkreuter E."/>
            <person name="Kautsar S.A."/>
            <person name="Yang D."/>
            <person name="Bader C.D."/>
            <person name="Teijaro C.N."/>
            <person name="Fluegel L."/>
            <person name="Davis C.M."/>
            <person name="Simpson J.R."/>
            <person name="Lauterbach L."/>
            <person name="Steele A.D."/>
            <person name="Gui C."/>
            <person name="Meng S."/>
            <person name="Li G."/>
            <person name="Viehrig K."/>
            <person name="Ye F."/>
            <person name="Su P."/>
            <person name="Kiefer A.F."/>
            <person name="Nichols A."/>
            <person name="Cepeda A.J."/>
            <person name="Yan W."/>
            <person name="Fan B."/>
            <person name="Jiang Y."/>
            <person name="Adhikari A."/>
            <person name="Zheng C.-J."/>
            <person name="Schuster L."/>
            <person name="Cowan T.M."/>
            <person name="Smanski M.J."/>
            <person name="Chevrette M.G."/>
            <person name="De Carvalho L.P.S."/>
            <person name="Shen B."/>
        </authorList>
    </citation>
    <scope>NUCLEOTIDE SEQUENCE [LARGE SCALE GENOMIC DNA]</scope>
    <source>
        <strain evidence="2 3">NPDC000632</strain>
    </source>
</reference>
<dbReference type="Gene3D" id="3.40.630.30">
    <property type="match status" value="1"/>
</dbReference>
<accession>A0ABV1VFA2</accession>
<dbReference type="Pfam" id="PF13302">
    <property type="entry name" value="Acetyltransf_3"/>
    <property type="match status" value="1"/>
</dbReference>
<proteinExistence type="predicted"/>
<dbReference type="RefSeq" id="WP_350719942.1">
    <property type="nucleotide sequence ID" value="NZ_JBEPCO010000017.1"/>
</dbReference>
<dbReference type="SUPFAM" id="SSF55729">
    <property type="entry name" value="Acyl-CoA N-acyltransferases (Nat)"/>
    <property type="match status" value="1"/>
</dbReference>
<dbReference type="PROSITE" id="PS51186">
    <property type="entry name" value="GNAT"/>
    <property type="match status" value="1"/>
</dbReference>
<evidence type="ECO:0000313" key="3">
    <source>
        <dbReference type="Proteomes" id="UP001490330"/>
    </source>
</evidence>
<dbReference type="CDD" id="cd04301">
    <property type="entry name" value="NAT_SF"/>
    <property type="match status" value="1"/>
</dbReference>
<evidence type="ECO:0000313" key="2">
    <source>
        <dbReference type="EMBL" id="MER6905177.1"/>
    </source>
</evidence>
<name>A0ABV1VFA2_9ACTN</name>
<dbReference type="EC" id="2.-.-.-" evidence="2"/>
<dbReference type="InterPro" id="IPR016181">
    <property type="entry name" value="Acyl_CoA_acyltransferase"/>
</dbReference>
<feature type="domain" description="N-acetyltransferase" evidence="1">
    <location>
        <begin position="44"/>
        <end position="189"/>
    </location>
</feature>
<protein>
    <submittedName>
        <fullName evidence="2">GNAT family protein</fullName>
        <ecNumber evidence="2">2.-.-.-</ecNumber>
    </submittedName>
</protein>
<dbReference type="EMBL" id="JBEPCV010000013">
    <property type="protein sequence ID" value="MER6905177.1"/>
    <property type="molecule type" value="Genomic_DNA"/>
</dbReference>
<dbReference type="PANTHER" id="PTHR43441">
    <property type="entry name" value="RIBOSOMAL-PROTEIN-SERINE ACETYLTRANSFERASE"/>
    <property type="match status" value="1"/>
</dbReference>
<comment type="caution">
    <text evidence="2">The sequence shown here is derived from an EMBL/GenBank/DDBJ whole genome shotgun (WGS) entry which is preliminary data.</text>
</comment>
<keyword evidence="3" id="KW-1185">Reference proteome</keyword>
<gene>
    <name evidence="2" type="ORF">ABT322_15640</name>
</gene>
<organism evidence="2 3">
    <name type="scientific">Streptomyces flaveolus</name>
    <dbReference type="NCBI Taxonomy" id="67297"/>
    <lineage>
        <taxon>Bacteria</taxon>
        <taxon>Bacillati</taxon>
        <taxon>Actinomycetota</taxon>
        <taxon>Actinomycetes</taxon>
        <taxon>Kitasatosporales</taxon>
        <taxon>Streptomycetaceae</taxon>
        <taxon>Streptomyces</taxon>
    </lineage>
</organism>
<dbReference type="InterPro" id="IPR000182">
    <property type="entry name" value="GNAT_dom"/>
</dbReference>
<dbReference type="InterPro" id="IPR051908">
    <property type="entry name" value="Ribosomal_N-acetyltransferase"/>
</dbReference>
<sequence>MAPTRIRTLAPSVTAPRGHGLRLRAWDAGSDADVQTWLRGCLDPDFRRWNTSLMPMTDLSAARESLRARARDAGAGRSASFRITDGADGTTLGHVGVNEINLPLRQAHVGYWVLPEARGRGVATRALLLASRWAFAELGLHRLELGHALGHDASCRVAERCGYVCEGTMRGAMFEADRRDAFRDAHLHARLATDAEPAAPDVR</sequence>
<dbReference type="PANTHER" id="PTHR43441:SF10">
    <property type="entry name" value="ACETYLTRANSFERASE"/>
    <property type="match status" value="1"/>
</dbReference>
<dbReference type="GO" id="GO:0016740">
    <property type="term" value="F:transferase activity"/>
    <property type="evidence" value="ECO:0007669"/>
    <property type="project" value="UniProtKB-KW"/>
</dbReference>
<keyword evidence="2" id="KW-0808">Transferase</keyword>
<evidence type="ECO:0000259" key="1">
    <source>
        <dbReference type="PROSITE" id="PS51186"/>
    </source>
</evidence>
<dbReference type="Proteomes" id="UP001490330">
    <property type="component" value="Unassembled WGS sequence"/>
</dbReference>